<protein>
    <submittedName>
        <fullName evidence="1">Uncharacterized protein</fullName>
    </submittedName>
</protein>
<keyword evidence="2" id="KW-1185">Reference proteome</keyword>
<name>A0A9X9LZK2_GULGU</name>
<evidence type="ECO:0000313" key="2">
    <source>
        <dbReference type="Proteomes" id="UP000269945"/>
    </source>
</evidence>
<reference evidence="1 2" key="1">
    <citation type="submission" date="2018-10" db="EMBL/GenBank/DDBJ databases">
        <authorList>
            <person name="Ekblom R."/>
            <person name="Jareborg N."/>
        </authorList>
    </citation>
    <scope>NUCLEOTIDE SEQUENCE [LARGE SCALE GENOMIC DNA]</scope>
    <source>
        <tissue evidence="1">Muscle</tissue>
    </source>
</reference>
<comment type="caution">
    <text evidence="1">The sequence shown here is derived from an EMBL/GenBank/DDBJ whole genome shotgun (WGS) entry which is preliminary data.</text>
</comment>
<evidence type="ECO:0000313" key="1">
    <source>
        <dbReference type="EMBL" id="VCX05321.1"/>
    </source>
</evidence>
<organism evidence="1 2">
    <name type="scientific">Gulo gulo</name>
    <name type="common">Wolverine</name>
    <name type="synonym">Gluton</name>
    <dbReference type="NCBI Taxonomy" id="48420"/>
    <lineage>
        <taxon>Eukaryota</taxon>
        <taxon>Metazoa</taxon>
        <taxon>Chordata</taxon>
        <taxon>Craniata</taxon>
        <taxon>Vertebrata</taxon>
        <taxon>Euteleostomi</taxon>
        <taxon>Mammalia</taxon>
        <taxon>Eutheria</taxon>
        <taxon>Laurasiatheria</taxon>
        <taxon>Carnivora</taxon>
        <taxon>Caniformia</taxon>
        <taxon>Musteloidea</taxon>
        <taxon>Mustelidae</taxon>
        <taxon>Guloninae</taxon>
        <taxon>Gulo</taxon>
    </lineage>
</organism>
<gene>
    <name evidence="1" type="ORF">BN2614_LOCUS2</name>
</gene>
<sequence>MMVAFQRHIDSICVRLSNRMGYIHLLRGTLPTLLIQYCLNHVPPSFCHLSHTWSLCVLPLCCHRVVTQQLPTGFSYKPKKNIIRNGEPVAKSIA</sequence>
<dbReference type="Proteomes" id="UP000269945">
    <property type="component" value="Unassembled WGS sequence"/>
</dbReference>
<dbReference type="EMBL" id="CYRY02031006">
    <property type="protein sequence ID" value="VCX05321.1"/>
    <property type="molecule type" value="Genomic_DNA"/>
</dbReference>
<dbReference type="AlphaFoldDB" id="A0A9X9LZK2"/>
<proteinExistence type="predicted"/>
<accession>A0A9X9LZK2</accession>